<dbReference type="PANTHER" id="PTHR16779:SF1">
    <property type="entry name" value="BETA-1,4-MANNOSYLTRANSFERASE EGH"/>
    <property type="match status" value="1"/>
</dbReference>
<dbReference type="InterPro" id="IPR001173">
    <property type="entry name" value="Glyco_trans_2-like"/>
</dbReference>
<keyword evidence="1" id="KW-1133">Transmembrane helix</keyword>
<dbReference type="Pfam" id="PF13632">
    <property type="entry name" value="Glyco_trans_2_3"/>
    <property type="match status" value="1"/>
</dbReference>
<protein>
    <recommendedName>
        <fullName evidence="2">Glycosyltransferase 2-like domain-containing protein</fullName>
    </recommendedName>
</protein>
<feature type="transmembrane region" description="Helical" evidence="1">
    <location>
        <begin position="190"/>
        <end position="208"/>
    </location>
</feature>
<keyword evidence="1" id="KW-0812">Transmembrane</keyword>
<feature type="non-terminal residue" evidence="3">
    <location>
        <position position="1"/>
    </location>
</feature>
<dbReference type="GO" id="GO:0019187">
    <property type="term" value="F:beta-1,4-mannosyltransferase activity"/>
    <property type="evidence" value="ECO:0007669"/>
    <property type="project" value="InterPro"/>
</dbReference>
<dbReference type="OrthoDB" id="3971593at2759"/>
<evidence type="ECO:0000259" key="2">
    <source>
        <dbReference type="Pfam" id="PF13632"/>
    </source>
</evidence>
<organism evidence="3 4">
    <name type="scientific">Teladorsagia circumcincta</name>
    <name type="common">Brown stomach worm</name>
    <name type="synonym">Ostertagia circumcincta</name>
    <dbReference type="NCBI Taxonomy" id="45464"/>
    <lineage>
        <taxon>Eukaryota</taxon>
        <taxon>Metazoa</taxon>
        <taxon>Ecdysozoa</taxon>
        <taxon>Nematoda</taxon>
        <taxon>Chromadorea</taxon>
        <taxon>Rhabditida</taxon>
        <taxon>Rhabditina</taxon>
        <taxon>Rhabditomorpha</taxon>
        <taxon>Strongyloidea</taxon>
        <taxon>Trichostrongylidae</taxon>
        <taxon>Teladorsagia</taxon>
    </lineage>
</organism>
<reference evidence="3 4" key="1">
    <citation type="submission" date="2015-09" db="EMBL/GenBank/DDBJ databases">
        <title>Draft genome of the parasitic nematode Teladorsagia circumcincta isolate WARC Sus (inbred).</title>
        <authorList>
            <person name="Mitreva M."/>
        </authorList>
    </citation>
    <scope>NUCLEOTIDE SEQUENCE [LARGE SCALE GENOMIC DNA]</scope>
    <source>
        <strain evidence="3 4">S</strain>
    </source>
</reference>
<evidence type="ECO:0000313" key="4">
    <source>
        <dbReference type="Proteomes" id="UP000230423"/>
    </source>
</evidence>
<name>A0A2G9UK49_TELCI</name>
<proteinExistence type="predicted"/>
<dbReference type="PANTHER" id="PTHR16779">
    <property type="entry name" value="BETA-1,4-MANNOSYLTRANSFERASE EGH"/>
    <property type="match status" value="1"/>
</dbReference>
<dbReference type="Proteomes" id="UP000230423">
    <property type="component" value="Unassembled WGS sequence"/>
</dbReference>
<dbReference type="GO" id="GO:0005737">
    <property type="term" value="C:cytoplasm"/>
    <property type="evidence" value="ECO:0007669"/>
    <property type="project" value="TreeGrafter"/>
</dbReference>
<dbReference type="AlphaFoldDB" id="A0A2G9UK49"/>
<dbReference type="InterPro" id="IPR027389">
    <property type="entry name" value="B_mannosylTrfase_Bre-3/Egh"/>
</dbReference>
<dbReference type="EMBL" id="KZ346245">
    <property type="protein sequence ID" value="PIO70526.1"/>
    <property type="molecule type" value="Genomic_DNA"/>
</dbReference>
<feature type="transmembrane region" description="Helical" evidence="1">
    <location>
        <begin position="143"/>
        <end position="165"/>
    </location>
</feature>
<feature type="transmembrane region" description="Helical" evidence="1">
    <location>
        <begin position="220"/>
        <end position="239"/>
    </location>
</feature>
<keyword evidence="1" id="KW-0472">Membrane</keyword>
<keyword evidence="4" id="KW-1185">Reference proteome</keyword>
<sequence length="265" mass="29874">ENIATNMKTCYDAGMENFIFEVVTDKAIHLPPQPRVRVVVVPTTKSGAKFKARALQYCLEDDINILQGNDWIVHLDEETLLTTNAICGILNFCEDGRHQFGQGVITYASGEIVNWLTTLSDSFRVADDMGKLRLQFKLFHKPLFGWKGSFVVTQALLALSLYAWATMPLTSLQVFLCPLFPLPRCLPFDFALSFVGAVNLYMYIFGVVKSFSHKYRNSAFRLMVYLLGALMTIPFNVIIENAAVVVGMCGRKDQFYIVNKDIQTV</sequence>
<feature type="domain" description="Glycosyltransferase 2-like" evidence="2">
    <location>
        <begin position="71"/>
        <end position="154"/>
    </location>
</feature>
<accession>A0A2G9UK49</accession>
<evidence type="ECO:0000313" key="3">
    <source>
        <dbReference type="EMBL" id="PIO70526.1"/>
    </source>
</evidence>
<evidence type="ECO:0000256" key="1">
    <source>
        <dbReference type="SAM" id="Phobius"/>
    </source>
</evidence>
<gene>
    <name evidence="3" type="ORF">TELCIR_07626</name>
</gene>